<dbReference type="Proteomes" id="UP000694846">
    <property type="component" value="Unplaced"/>
</dbReference>
<dbReference type="AlphaFoldDB" id="A0A8B8FLB7"/>
<evidence type="ECO:0000313" key="10">
    <source>
        <dbReference type="RefSeq" id="XP_025411704.1"/>
    </source>
</evidence>
<keyword evidence="3" id="KW-0238">DNA-binding</keyword>
<keyword evidence="4" id="KW-0804">Transcription</keyword>
<evidence type="ECO:0000256" key="2">
    <source>
        <dbReference type="ARBA" id="ARBA00023015"/>
    </source>
</evidence>
<dbReference type="GO" id="GO:0042795">
    <property type="term" value="P:snRNA transcription by RNA polymerase II"/>
    <property type="evidence" value="ECO:0007669"/>
    <property type="project" value="TreeGrafter"/>
</dbReference>
<keyword evidence="9" id="KW-1185">Reference proteome</keyword>
<evidence type="ECO:0000256" key="4">
    <source>
        <dbReference type="ARBA" id="ARBA00023163"/>
    </source>
</evidence>
<accession>A0A8B8FLB7</accession>
<feature type="domain" description="Myb-like" evidence="6">
    <location>
        <begin position="478"/>
        <end position="531"/>
    </location>
</feature>
<dbReference type="SMART" id="SM00717">
    <property type="entry name" value="SANT"/>
    <property type="match status" value="5"/>
</dbReference>
<name>A0A8B8FLB7_9HEMI</name>
<comment type="subcellular location">
    <subcellularLocation>
        <location evidence="1">Nucleus</location>
    </subcellularLocation>
</comment>
<feature type="domain" description="Myb-like" evidence="6">
    <location>
        <begin position="316"/>
        <end position="368"/>
    </location>
</feature>
<sequence>MDEYGNPIPGPSNGFENESNLKSTVDCDFIWLENEFNNDDTKEVIQSFSSEVQNSNNSCYTNEIESNPRNNIIEDFFEEIKGIDLDKNSIIVQRNDDILIELLERCNSFIDIVSRNIVSLEYMMEEVKKNIEISKENAHKAHKCILFENKSMYNTKMANLKKKAHLANFFKIGLSNCPPNPHLGELYDNGRLLLSYNGRFILEECVESNLWNQEFKNKLEQAIHEEVLNKLKVPMLEQHARLGKERESQNDILIKHKIELEMSNIQKELETISNTPFQRLVFQFMDSNTEYDWLHIAKMIDKPYLQCQRFWNLLLKPHISRNKWTKDEDEKLIEIATKYGEKNWQQIAEELGINRNELQCFVHFQKYKKMLNKKGKWSKQEDQKLMEIIKENSIDNLINWQRVYFAMHDEGRTVDQIYNRWMCCLKPGIKKGYLTESEKLIIKKAHEKNLPPSVVSMNLINRTTSQVRNAYQRIILYNENTLRGGWLPEEDKILVRAVNNYAHNEFTWSQVSKQVPGRNPEQCRHRYKIIEKTVQDDHKITVNNYPRSRASFKIKKPFSKFNEESFKDNDLLDDFRQNRQMQKLSNDSIESDADRKLKKSFLDNVYVTNHCNLSSKCELFKYVLDYLGADLIVPLQFVHKDDLIDEGLMSMMAYLKECSNEALTLDSRNFEQESTSDLEFTYEGVDGVLRTSDIINSDLSEVNGLFDIRMKNIDHKSKSIKTTNTVSSKVQNHPLPLYFMGSVPPNFETFRMLSTFMKCLSISIKKHVIYNSHVNFDWDNEESKKLHQRLVAIFRWPAIFSGTVNYNAAKINILVHAKQTIDSSNSTISYYNSKKKKPHFNLKQCF</sequence>
<evidence type="ECO:0000256" key="3">
    <source>
        <dbReference type="ARBA" id="ARBA00023125"/>
    </source>
</evidence>
<dbReference type="PANTHER" id="PTHR46621">
    <property type="entry name" value="SNRNA-ACTIVATING PROTEIN COMPLEX SUBUNIT 4"/>
    <property type="match status" value="1"/>
</dbReference>
<dbReference type="PROSITE" id="PS50090">
    <property type="entry name" value="MYB_LIKE"/>
    <property type="match status" value="3"/>
</dbReference>
<dbReference type="GO" id="GO:0001006">
    <property type="term" value="F:RNA polymerase III type 3 promoter sequence-specific DNA binding"/>
    <property type="evidence" value="ECO:0007669"/>
    <property type="project" value="TreeGrafter"/>
</dbReference>
<dbReference type="GO" id="GO:0042796">
    <property type="term" value="P:snRNA transcription by RNA polymerase III"/>
    <property type="evidence" value="ECO:0007669"/>
    <property type="project" value="TreeGrafter"/>
</dbReference>
<evidence type="ECO:0000259" key="8">
    <source>
        <dbReference type="PROSITE" id="PS51294"/>
    </source>
</evidence>
<dbReference type="GO" id="GO:0000978">
    <property type="term" value="F:RNA polymerase II cis-regulatory region sequence-specific DNA binding"/>
    <property type="evidence" value="ECO:0007669"/>
    <property type="project" value="TreeGrafter"/>
</dbReference>
<evidence type="ECO:0000259" key="7">
    <source>
        <dbReference type="PROSITE" id="PS51293"/>
    </source>
</evidence>
<dbReference type="GO" id="GO:0019185">
    <property type="term" value="C:snRNA-activating protein complex"/>
    <property type="evidence" value="ECO:0007669"/>
    <property type="project" value="TreeGrafter"/>
</dbReference>
<feature type="domain" description="HTH myb-type" evidence="8">
    <location>
        <begin position="478"/>
        <end position="535"/>
    </location>
</feature>
<dbReference type="InterPro" id="IPR009057">
    <property type="entry name" value="Homeodomain-like_sf"/>
</dbReference>
<dbReference type="OrthoDB" id="2143914at2759"/>
<feature type="domain" description="HTH myb-type" evidence="8">
    <location>
        <begin position="373"/>
        <end position="429"/>
    </location>
</feature>
<dbReference type="GO" id="GO:0005634">
    <property type="term" value="C:nucleus"/>
    <property type="evidence" value="ECO:0007669"/>
    <property type="project" value="UniProtKB-SubCell"/>
</dbReference>
<dbReference type="Gene3D" id="1.10.10.60">
    <property type="entry name" value="Homeodomain-like"/>
    <property type="match status" value="3"/>
</dbReference>
<organism evidence="9 10">
    <name type="scientific">Sipha flava</name>
    <name type="common">yellow sugarcane aphid</name>
    <dbReference type="NCBI Taxonomy" id="143950"/>
    <lineage>
        <taxon>Eukaryota</taxon>
        <taxon>Metazoa</taxon>
        <taxon>Ecdysozoa</taxon>
        <taxon>Arthropoda</taxon>
        <taxon>Hexapoda</taxon>
        <taxon>Insecta</taxon>
        <taxon>Pterygota</taxon>
        <taxon>Neoptera</taxon>
        <taxon>Paraneoptera</taxon>
        <taxon>Hemiptera</taxon>
        <taxon>Sternorrhyncha</taxon>
        <taxon>Aphidomorpha</taxon>
        <taxon>Aphidoidea</taxon>
        <taxon>Aphididae</taxon>
        <taxon>Sipha</taxon>
    </lineage>
</organism>
<dbReference type="InterPro" id="IPR017930">
    <property type="entry name" value="Myb_dom"/>
</dbReference>
<dbReference type="GeneID" id="112684403"/>
<dbReference type="PANTHER" id="PTHR46621:SF1">
    <property type="entry name" value="SNRNA-ACTIVATING PROTEIN COMPLEX SUBUNIT 4"/>
    <property type="match status" value="1"/>
</dbReference>
<dbReference type="CTD" id="40949"/>
<dbReference type="Pfam" id="PF00249">
    <property type="entry name" value="Myb_DNA-binding"/>
    <property type="match status" value="3"/>
</dbReference>
<protein>
    <submittedName>
        <fullName evidence="10">Uncharacterized protein LOC112684403</fullName>
    </submittedName>
</protein>
<reference evidence="10" key="1">
    <citation type="submission" date="2025-08" db="UniProtKB">
        <authorList>
            <consortium name="RefSeq"/>
        </authorList>
    </citation>
    <scope>IDENTIFICATION</scope>
    <source>
        <tissue evidence="10">Whole body</tissue>
    </source>
</reference>
<dbReference type="CDD" id="cd00167">
    <property type="entry name" value="SANT"/>
    <property type="match status" value="3"/>
</dbReference>
<evidence type="ECO:0000256" key="5">
    <source>
        <dbReference type="ARBA" id="ARBA00023242"/>
    </source>
</evidence>
<keyword evidence="2" id="KW-0805">Transcription regulation</keyword>
<proteinExistence type="predicted"/>
<dbReference type="PROSITE" id="PS51294">
    <property type="entry name" value="HTH_MYB"/>
    <property type="match status" value="3"/>
</dbReference>
<dbReference type="PROSITE" id="PS51293">
    <property type="entry name" value="SANT"/>
    <property type="match status" value="1"/>
</dbReference>
<evidence type="ECO:0000313" key="9">
    <source>
        <dbReference type="Proteomes" id="UP000694846"/>
    </source>
</evidence>
<dbReference type="InterPro" id="IPR001005">
    <property type="entry name" value="SANT/Myb"/>
</dbReference>
<gene>
    <name evidence="10" type="primary">LOC112684403</name>
</gene>
<dbReference type="RefSeq" id="XP_025411704.1">
    <property type="nucleotide sequence ID" value="XM_025555919.1"/>
</dbReference>
<evidence type="ECO:0000256" key="1">
    <source>
        <dbReference type="ARBA" id="ARBA00004123"/>
    </source>
</evidence>
<feature type="domain" description="Myb-like" evidence="6">
    <location>
        <begin position="369"/>
        <end position="425"/>
    </location>
</feature>
<dbReference type="SUPFAM" id="SSF46689">
    <property type="entry name" value="Homeodomain-like"/>
    <property type="match status" value="3"/>
</dbReference>
<dbReference type="InterPro" id="IPR017884">
    <property type="entry name" value="SANT_dom"/>
</dbReference>
<keyword evidence="5" id="KW-0539">Nucleus</keyword>
<feature type="domain" description="SANT" evidence="7">
    <location>
        <begin position="319"/>
        <end position="372"/>
    </location>
</feature>
<evidence type="ECO:0000259" key="6">
    <source>
        <dbReference type="PROSITE" id="PS50090"/>
    </source>
</evidence>
<dbReference type="InterPro" id="IPR051575">
    <property type="entry name" value="Myb-like_DNA-bd"/>
</dbReference>
<feature type="domain" description="HTH myb-type" evidence="8">
    <location>
        <begin position="316"/>
        <end position="372"/>
    </location>
</feature>